<keyword evidence="2" id="KW-0378">Hydrolase</keyword>
<sequence length="217" mass="25986">MRFFNYVSQTKLLVSLLLRRNYNSITRALPSKYYSIKTIKQYYYKHNIYYDLYNDFCNCTEECNLNSFNSFSNLNYTKYNNLTAEHIFPQSFTKHYSKANKDMHNIYLTNYYTNNLRSNKKFSHSSDIIATQRFYSPCNYSRGTIARSLAYMKYSYPLLNLSNVIDSNIILAWNELYPPTELELKKNNIIFKYQGNKNIFIDDYKKLTAFINNNFNL</sequence>
<dbReference type="PANTHER" id="PTHR33607">
    <property type="entry name" value="ENDONUCLEASE-1"/>
    <property type="match status" value="1"/>
</dbReference>
<evidence type="ECO:0008006" key="4">
    <source>
        <dbReference type="Google" id="ProtNLM"/>
    </source>
</evidence>
<dbReference type="Pfam" id="PF04231">
    <property type="entry name" value="Endonuclease_1"/>
    <property type="match status" value="1"/>
</dbReference>
<name>A0A6C0D3H7_9ZZZZ</name>
<keyword evidence="1" id="KW-0540">Nuclease</keyword>
<protein>
    <recommendedName>
        <fullName evidence="4">Endonuclease I</fullName>
    </recommendedName>
</protein>
<organism evidence="3">
    <name type="scientific">viral metagenome</name>
    <dbReference type="NCBI Taxonomy" id="1070528"/>
    <lineage>
        <taxon>unclassified sequences</taxon>
        <taxon>metagenomes</taxon>
        <taxon>organismal metagenomes</taxon>
    </lineage>
</organism>
<evidence type="ECO:0000256" key="1">
    <source>
        <dbReference type="ARBA" id="ARBA00022722"/>
    </source>
</evidence>
<evidence type="ECO:0000256" key="2">
    <source>
        <dbReference type="ARBA" id="ARBA00022801"/>
    </source>
</evidence>
<accession>A0A6C0D3H7</accession>
<dbReference type="SUPFAM" id="SSF54060">
    <property type="entry name" value="His-Me finger endonucleases"/>
    <property type="match status" value="1"/>
</dbReference>
<evidence type="ECO:0000313" key="3">
    <source>
        <dbReference type="EMBL" id="QHT11596.1"/>
    </source>
</evidence>
<dbReference type="PANTHER" id="PTHR33607:SF2">
    <property type="entry name" value="ENDONUCLEASE-1"/>
    <property type="match status" value="1"/>
</dbReference>
<reference evidence="3" key="1">
    <citation type="journal article" date="2020" name="Nature">
        <title>Giant virus diversity and host interactions through global metagenomics.</title>
        <authorList>
            <person name="Schulz F."/>
            <person name="Roux S."/>
            <person name="Paez-Espino D."/>
            <person name="Jungbluth S."/>
            <person name="Walsh D.A."/>
            <person name="Denef V.J."/>
            <person name="McMahon K.D."/>
            <person name="Konstantinidis K.T."/>
            <person name="Eloe-Fadrosh E.A."/>
            <person name="Kyrpides N.C."/>
            <person name="Woyke T."/>
        </authorList>
    </citation>
    <scope>NUCLEOTIDE SEQUENCE</scope>
    <source>
        <strain evidence="3">GVMAG-M-3300023174-116</strain>
    </source>
</reference>
<proteinExistence type="predicted"/>
<dbReference type="InterPro" id="IPR044925">
    <property type="entry name" value="His-Me_finger_sf"/>
</dbReference>
<dbReference type="GO" id="GO:0016787">
    <property type="term" value="F:hydrolase activity"/>
    <property type="evidence" value="ECO:0007669"/>
    <property type="project" value="UniProtKB-KW"/>
</dbReference>
<dbReference type="GO" id="GO:0004518">
    <property type="term" value="F:nuclease activity"/>
    <property type="evidence" value="ECO:0007669"/>
    <property type="project" value="UniProtKB-KW"/>
</dbReference>
<dbReference type="EMBL" id="MN739535">
    <property type="protein sequence ID" value="QHT11596.1"/>
    <property type="molecule type" value="Genomic_DNA"/>
</dbReference>
<dbReference type="AlphaFoldDB" id="A0A6C0D3H7"/>
<dbReference type="InterPro" id="IPR007346">
    <property type="entry name" value="Endonuclease-I"/>
</dbReference>